<feature type="region of interest" description="Disordered" evidence="1">
    <location>
        <begin position="35"/>
        <end position="84"/>
    </location>
</feature>
<dbReference type="EMBL" id="JBHUHD010000001">
    <property type="protein sequence ID" value="MFD2140271.1"/>
    <property type="molecule type" value="Genomic_DNA"/>
</dbReference>
<feature type="compositionally biased region" description="Basic and acidic residues" evidence="1">
    <location>
        <begin position="35"/>
        <end position="51"/>
    </location>
</feature>
<evidence type="ECO:0008006" key="4">
    <source>
        <dbReference type="Google" id="ProtNLM"/>
    </source>
</evidence>
<sequence>MANPTRETLFKPNLTKTESKAEAVSRIAMSMIEQETARRDAKTARLREARLAQEAASQPAKTVPGANSAAQAKSASRTKTRRAK</sequence>
<dbReference type="RefSeq" id="WP_213351997.1">
    <property type="nucleotide sequence ID" value="NZ_JAHBGB010000015.1"/>
</dbReference>
<protein>
    <recommendedName>
        <fullName evidence="4">Transcriptional regulator</fullName>
    </recommendedName>
</protein>
<name>A0ABW4YVS7_9HYPH</name>
<proteinExistence type="predicted"/>
<gene>
    <name evidence="2" type="ORF">ACFSNC_07680</name>
</gene>
<dbReference type="Proteomes" id="UP001597299">
    <property type="component" value="Unassembled WGS sequence"/>
</dbReference>
<evidence type="ECO:0000313" key="2">
    <source>
        <dbReference type="EMBL" id="MFD2140271.1"/>
    </source>
</evidence>
<accession>A0ABW4YVS7</accession>
<reference evidence="3" key="1">
    <citation type="journal article" date="2019" name="Int. J. Syst. Evol. Microbiol.">
        <title>The Global Catalogue of Microorganisms (GCM) 10K type strain sequencing project: providing services to taxonomists for standard genome sequencing and annotation.</title>
        <authorList>
            <consortium name="The Broad Institute Genomics Platform"/>
            <consortium name="The Broad Institute Genome Sequencing Center for Infectious Disease"/>
            <person name="Wu L."/>
            <person name="Ma J."/>
        </authorList>
    </citation>
    <scope>NUCLEOTIDE SEQUENCE [LARGE SCALE GENOMIC DNA]</scope>
    <source>
        <strain evidence="3">CCM 7435</strain>
    </source>
</reference>
<evidence type="ECO:0000256" key="1">
    <source>
        <dbReference type="SAM" id="MobiDB-lite"/>
    </source>
</evidence>
<comment type="caution">
    <text evidence="2">The sequence shown here is derived from an EMBL/GenBank/DDBJ whole genome shotgun (WGS) entry which is preliminary data.</text>
</comment>
<keyword evidence="3" id="KW-1185">Reference proteome</keyword>
<organism evidence="2 3">
    <name type="scientific">Ancylobacter oerskovii</name>
    <dbReference type="NCBI Taxonomy" id="459519"/>
    <lineage>
        <taxon>Bacteria</taxon>
        <taxon>Pseudomonadati</taxon>
        <taxon>Pseudomonadota</taxon>
        <taxon>Alphaproteobacteria</taxon>
        <taxon>Hyphomicrobiales</taxon>
        <taxon>Xanthobacteraceae</taxon>
        <taxon>Ancylobacter</taxon>
    </lineage>
</organism>
<evidence type="ECO:0000313" key="3">
    <source>
        <dbReference type="Proteomes" id="UP001597299"/>
    </source>
</evidence>